<dbReference type="OrthoDB" id="9804758at2"/>
<dbReference type="NCBIfam" id="TIGR00177">
    <property type="entry name" value="molyb_syn"/>
    <property type="match status" value="1"/>
</dbReference>
<dbReference type="InterPro" id="IPR005110">
    <property type="entry name" value="MoeA_linker/N"/>
</dbReference>
<dbReference type="Gene3D" id="2.40.340.10">
    <property type="entry name" value="MoeA, C-terminal, domain IV"/>
    <property type="match status" value="1"/>
</dbReference>
<comment type="function">
    <text evidence="1 4">Catalyzes the insertion of molybdate into adenylated molybdopterin with the concomitant release of AMP.</text>
</comment>
<evidence type="ECO:0000256" key="4">
    <source>
        <dbReference type="RuleBase" id="RU365090"/>
    </source>
</evidence>
<sequence>MKPTRIAFDDALQKVRDHAYAGPCEVLPVIMANGRILAQPVVAQRNCPPFDMSAMDGFAIRKDTLKLPGDHSLWIGEAQFAGEPMRPLSKNEARPIYTGAAVPSGTGAVLVKEKANIAGTSLLLSEALMAGANIRLTGEDARLNETVLDRPIRLNPAMVGTLSAYGVTNVTVRAKPRVAILVLGDELAGSEDATADQIIDANGPMVRALLEDAGCSILQHTRIKDDAQAICEALCSALDNGVNMIISTGGASVGAKDLLRSSVEAIGALIYFHGAHMRPGKPVLFATSRSGVPIFGLPGNPVAALVGARFFIMSAIRAWYGMSGEQPILRWSDCQDSGQTRILKAYAKPTEAGSAVVVLPGQQSHMMRSLLAANAWIVQGGDQPRRLFPLFDLLNDRADE</sequence>
<keyword evidence="4" id="KW-0500">Molybdenum</keyword>
<evidence type="ECO:0000256" key="1">
    <source>
        <dbReference type="ARBA" id="ARBA00002901"/>
    </source>
</evidence>
<dbReference type="GO" id="GO:0006777">
    <property type="term" value="P:Mo-molybdopterin cofactor biosynthetic process"/>
    <property type="evidence" value="ECO:0007669"/>
    <property type="project" value="UniProtKB-UniRule"/>
</dbReference>
<evidence type="ECO:0000259" key="5">
    <source>
        <dbReference type="SMART" id="SM00852"/>
    </source>
</evidence>
<comment type="similarity">
    <text evidence="2 4">Belongs to the MoeA family.</text>
</comment>
<dbReference type="Proteomes" id="UP000236327">
    <property type="component" value="Unassembled WGS sequence"/>
</dbReference>
<dbReference type="Pfam" id="PF00994">
    <property type="entry name" value="MoCF_biosynth"/>
    <property type="match status" value="1"/>
</dbReference>
<keyword evidence="4" id="KW-0460">Magnesium</keyword>
<comment type="catalytic activity">
    <reaction evidence="3">
        <text>adenylyl-molybdopterin + molybdate = Mo-molybdopterin + AMP + H(+)</text>
        <dbReference type="Rhea" id="RHEA:35047"/>
        <dbReference type="ChEBI" id="CHEBI:15378"/>
        <dbReference type="ChEBI" id="CHEBI:36264"/>
        <dbReference type="ChEBI" id="CHEBI:62727"/>
        <dbReference type="ChEBI" id="CHEBI:71302"/>
        <dbReference type="ChEBI" id="CHEBI:456215"/>
        <dbReference type="EC" id="2.10.1.1"/>
    </reaction>
</comment>
<evidence type="ECO:0000313" key="7">
    <source>
        <dbReference type="Proteomes" id="UP000236327"/>
    </source>
</evidence>
<dbReference type="InterPro" id="IPR036135">
    <property type="entry name" value="MoeA_linker/N_sf"/>
</dbReference>
<dbReference type="UniPathway" id="UPA00344"/>
<dbReference type="PANTHER" id="PTHR10192:SF5">
    <property type="entry name" value="GEPHYRIN"/>
    <property type="match status" value="1"/>
</dbReference>
<accession>A0A2K2G312</accession>
<gene>
    <name evidence="6" type="ORF">A8V01_16765</name>
</gene>
<protein>
    <recommendedName>
        <fullName evidence="4">Molybdopterin molybdenumtransferase</fullName>
        <ecNumber evidence="4">2.10.1.1</ecNumber>
    </recommendedName>
</protein>
<dbReference type="SMART" id="SM00852">
    <property type="entry name" value="MoCF_biosynth"/>
    <property type="match status" value="1"/>
</dbReference>
<dbReference type="GO" id="GO:0046872">
    <property type="term" value="F:metal ion binding"/>
    <property type="evidence" value="ECO:0007669"/>
    <property type="project" value="UniProtKB-UniRule"/>
</dbReference>
<dbReference type="GO" id="GO:0005829">
    <property type="term" value="C:cytosol"/>
    <property type="evidence" value="ECO:0007669"/>
    <property type="project" value="TreeGrafter"/>
</dbReference>
<dbReference type="SUPFAM" id="SSF53218">
    <property type="entry name" value="Molybdenum cofactor biosynthesis proteins"/>
    <property type="match status" value="1"/>
</dbReference>
<comment type="cofactor">
    <cofactor evidence="4">
        <name>Mg(2+)</name>
        <dbReference type="ChEBI" id="CHEBI:18420"/>
    </cofactor>
</comment>
<dbReference type="InterPro" id="IPR001453">
    <property type="entry name" value="MoaB/Mog_dom"/>
</dbReference>
<dbReference type="RefSeq" id="WP_103095405.1">
    <property type="nucleotide sequence ID" value="NZ_LYMM01000026.1"/>
</dbReference>
<name>A0A2K2G312_9SPHN</name>
<dbReference type="Gene3D" id="2.170.190.11">
    <property type="entry name" value="Molybdopterin biosynthesis moea protein, domain 3"/>
    <property type="match status" value="1"/>
</dbReference>
<dbReference type="InterPro" id="IPR038987">
    <property type="entry name" value="MoeA-like"/>
</dbReference>
<keyword evidence="4" id="KW-0808">Transferase</keyword>
<dbReference type="CDD" id="cd00887">
    <property type="entry name" value="MoeA"/>
    <property type="match status" value="1"/>
</dbReference>
<dbReference type="Gene3D" id="3.40.980.10">
    <property type="entry name" value="MoaB/Mog-like domain"/>
    <property type="match status" value="1"/>
</dbReference>
<comment type="caution">
    <text evidence="6">The sequence shown here is derived from an EMBL/GenBank/DDBJ whole genome shotgun (WGS) entry which is preliminary data.</text>
</comment>
<evidence type="ECO:0000313" key="6">
    <source>
        <dbReference type="EMBL" id="PNU05429.1"/>
    </source>
</evidence>
<evidence type="ECO:0000256" key="3">
    <source>
        <dbReference type="ARBA" id="ARBA00047317"/>
    </source>
</evidence>
<dbReference type="EMBL" id="LYMM01000026">
    <property type="protein sequence ID" value="PNU05429.1"/>
    <property type="molecule type" value="Genomic_DNA"/>
</dbReference>
<dbReference type="AlphaFoldDB" id="A0A2K2G312"/>
<dbReference type="InterPro" id="IPR036425">
    <property type="entry name" value="MoaB/Mog-like_dom_sf"/>
</dbReference>
<organism evidence="6 7">
    <name type="scientific">Novosphingobium guangzhouense</name>
    <dbReference type="NCBI Taxonomy" id="1850347"/>
    <lineage>
        <taxon>Bacteria</taxon>
        <taxon>Pseudomonadati</taxon>
        <taxon>Pseudomonadota</taxon>
        <taxon>Alphaproteobacteria</taxon>
        <taxon>Sphingomonadales</taxon>
        <taxon>Sphingomonadaceae</taxon>
        <taxon>Novosphingobium</taxon>
    </lineage>
</organism>
<dbReference type="SUPFAM" id="SSF63882">
    <property type="entry name" value="MoeA N-terminal region -like"/>
    <property type="match status" value="1"/>
</dbReference>
<dbReference type="InterPro" id="IPR036688">
    <property type="entry name" value="MoeA_C_domain_IV_sf"/>
</dbReference>
<keyword evidence="4" id="KW-0479">Metal-binding</keyword>
<dbReference type="EC" id="2.10.1.1" evidence="4"/>
<dbReference type="Gene3D" id="3.90.105.10">
    <property type="entry name" value="Molybdopterin biosynthesis moea protein, domain 2"/>
    <property type="match status" value="1"/>
</dbReference>
<proteinExistence type="inferred from homology"/>
<comment type="pathway">
    <text evidence="4">Cofactor biosynthesis; molybdopterin biosynthesis.</text>
</comment>
<keyword evidence="7" id="KW-1185">Reference proteome</keyword>
<dbReference type="GO" id="GO:0061599">
    <property type="term" value="F:molybdopterin molybdotransferase activity"/>
    <property type="evidence" value="ECO:0007669"/>
    <property type="project" value="UniProtKB-UniRule"/>
</dbReference>
<keyword evidence="4" id="KW-0501">Molybdenum cofactor biosynthesis</keyword>
<evidence type="ECO:0000256" key="2">
    <source>
        <dbReference type="ARBA" id="ARBA00010763"/>
    </source>
</evidence>
<feature type="domain" description="MoaB/Mog" evidence="5">
    <location>
        <begin position="179"/>
        <end position="318"/>
    </location>
</feature>
<dbReference type="Pfam" id="PF03453">
    <property type="entry name" value="MoeA_N"/>
    <property type="match status" value="1"/>
</dbReference>
<dbReference type="PANTHER" id="PTHR10192">
    <property type="entry name" value="MOLYBDOPTERIN BIOSYNTHESIS PROTEIN"/>
    <property type="match status" value="1"/>
</dbReference>
<reference evidence="6 7" key="1">
    <citation type="submission" date="2016-05" db="EMBL/GenBank/DDBJ databases">
        <title>Complete genome sequence of Novosphingobium guangzhouense SA925(T).</title>
        <authorList>
            <person name="Sha S."/>
        </authorList>
    </citation>
    <scope>NUCLEOTIDE SEQUENCE [LARGE SCALE GENOMIC DNA]</scope>
    <source>
        <strain evidence="6 7">SA925</strain>
    </source>
</reference>